<accession>A0A834SML5</accession>
<dbReference type="GO" id="GO:0017056">
    <property type="term" value="F:structural constituent of nuclear pore"/>
    <property type="evidence" value="ECO:0007669"/>
    <property type="project" value="InterPro"/>
</dbReference>
<dbReference type="EMBL" id="JAAIUW010000012">
    <property type="protein sequence ID" value="KAF7807325.1"/>
    <property type="molecule type" value="Genomic_DNA"/>
</dbReference>
<sequence>MGDDAEVPVNDDEAEGRQAACNADVGEPEDNNPILILDILCKIYRGEESLCIQFWVKESYIDGLIWCLLCNLESEFPFQTVKLVQVLSSLCEGTWPAEYVYNFLDKSVGVSTLFEISNDSLLNGSHIVEARQPVCVHGIEGLFILVGTCGHVLKAIGENTALVRWKEHHIQIGYGSMTVIVYGDQDKPALIIYPD</sequence>
<evidence type="ECO:0000313" key="1">
    <source>
        <dbReference type="EMBL" id="KAF7807325.1"/>
    </source>
</evidence>
<proteinExistence type="predicted"/>
<dbReference type="PANTHER" id="PTHR31431">
    <property type="entry name" value="NUCLEOPORIN NUP188 HOMOLOG"/>
    <property type="match status" value="1"/>
</dbReference>
<dbReference type="GO" id="GO:0044611">
    <property type="term" value="C:nuclear pore inner ring"/>
    <property type="evidence" value="ECO:0007669"/>
    <property type="project" value="TreeGrafter"/>
</dbReference>
<dbReference type="Proteomes" id="UP000634136">
    <property type="component" value="Unassembled WGS sequence"/>
</dbReference>
<keyword evidence="2" id="KW-1185">Reference proteome</keyword>
<gene>
    <name evidence="1" type="ORF">G2W53_039486</name>
</gene>
<dbReference type="GO" id="GO:0006405">
    <property type="term" value="P:RNA export from nucleus"/>
    <property type="evidence" value="ECO:0007669"/>
    <property type="project" value="TreeGrafter"/>
</dbReference>
<dbReference type="InterPro" id="IPR044840">
    <property type="entry name" value="Nup188"/>
</dbReference>
<organism evidence="1 2">
    <name type="scientific">Senna tora</name>
    <dbReference type="NCBI Taxonomy" id="362788"/>
    <lineage>
        <taxon>Eukaryota</taxon>
        <taxon>Viridiplantae</taxon>
        <taxon>Streptophyta</taxon>
        <taxon>Embryophyta</taxon>
        <taxon>Tracheophyta</taxon>
        <taxon>Spermatophyta</taxon>
        <taxon>Magnoliopsida</taxon>
        <taxon>eudicotyledons</taxon>
        <taxon>Gunneridae</taxon>
        <taxon>Pentapetalae</taxon>
        <taxon>rosids</taxon>
        <taxon>fabids</taxon>
        <taxon>Fabales</taxon>
        <taxon>Fabaceae</taxon>
        <taxon>Caesalpinioideae</taxon>
        <taxon>Cassia clade</taxon>
        <taxon>Senna</taxon>
    </lineage>
</organism>
<protein>
    <submittedName>
        <fullName evidence="1">Nucleoporin NUP188-like protein</fullName>
    </submittedName>
</protein>
<reference evidence="1" key="1">
    <citation type="submission" date="2020-09" db="EMBL/GenBank/DDBJ databases">
        <title>Genome-Enabled Discovery of Anthraquinone Biosynthesis in Senna tora.</title>
        <authorList>
            <person name="Kang S.-H."/>
            <person name="Pandey R.P."/>
            <person name="Lee C.-M."/>
            <person name="Sim J.-S."/>
            <person name="Jeong J.-T."/>
            <person name="Choi B.-S."/>
            <person name="Jung M."/>
            <person name="Ginzburg D."/>
            <person name="Zhao K."/>
            <person name="Won S.Y."/>
            <person name="Oh T.-J."/>
            <person name="Yu Y."/>
            <person name="Kim N.-H."/>
            <person name="Lee O.R."/>
            <person name="Lee T.-H."/>
            <person name="Bashyal P."/>
            <person name="Kim T.-S."/>
            <person name="Lee W.-H."/>
            <person name="Kawkins C."/>
            <person name="Kim C.-K."/>
            <person name="Kim J.S."/>
            <person name="Ahn B.O."/>
            <person name="Rhee S.Y."/>
            <person name="Sohng J.K."/>
        </authorList>
    </citation>
    <scope>NUCLEOTIDE SEQUENCE</scope>
    <source>
        <tissue evidence="1">Leaf</tissue>
    </source>
</reference>
<dbReference type="PANTHER" id="PTHR31431:SF1">
    <property type="entry name" value="NUCLEOPORIN NUP188"/>
    <property type="match status" value="1"/>
</dbReference>
<dbReference type="OrthoDB" id="552259at2759"/>
<name>A0A834SML5_9FABA</name>
<evidence type="ECO:0000313" key="2">
    <source>
        <dbReference type="Proteomes" id="UP000634136"/>
    </source>
</evidence>
<comment type="caution">
    <text evidence="1">The sequence shown here is derived from an EMBL/GenBank/DDBJ whole genome shotgun (WGS) entry which is preliminary data.</text>
</comment>
<dbReference type="AlphaFoldDB" id="A0A834SML5"/>
<dbReference type="GO" id="GO:0006606">
    <property type="term" value="P:protein import into nucleus"/>
    <property type="evidence" value="ECO:0007669"/>
    <property type="project" value="TreeGrafter"/>
</dbReference>